<comment type="caution">
    <text evidence="2">The sequence shown here is derived from an EMBL/GenBank/DDBJ whole genome shotgun (WGS) entry which is preliminary data.</text>
</comment>
<dbReference type="RefSeq" id="WP_069388672.1">
    <property type="nucleotide sequence ID" value="NZ_JAPWIO010000025.1"/>
</dbReference>
<organism evidence="2 3">
    <name type="scientific">Dietzia maris</name>
    <dbReference type="NCBI Taxonomy" id="37915"/>
    <lineage>
        <taxon>Bacteria</taxon>
        <taxon>Bacillati</taxon>
        <taxon>Actinomycetota</taxon>
        <taxon>Actinomycetes</taxon>
        <taxon>Mycobacteriales</taxon>
        <taxon>Dietziaceae</taxon>
        <taxon>Dietzia</taxon>
    </lineage>
</organism>
<dbReference type="GeneID" id="36309259"/>
<name>A0A365P960_9ACTN</name>
<dbReference type="AlphaFoldDB" id="A0A365P960"/>
<evidence type="ECO:0000313" key="4">
    <source>
        <dbReference type="Proteomes" id="UP001172702"/>
    </source>
</evidence>
<sequence>MAILHRRPDLAAYEEANRMTNAELVGALRPLLGDRLVAYLGQVKETRAVRGWADGTRQIAGPETVERLRIAYRIARMICERDSPAVAQAWMQGLNPLLDDRAPALLLRDGDVGETGPMVLAAARQFVSVG</sequence>
<evidence type="ECO:0000313" key="3">
    <source>
        <dbReference type="Proteomes" id="UP000252187"/>
    </source>
</evidence>
<proteinExistence type="predicted"/>
<reference evidence="1 4" key="2">
    <citation type="submission" date="2023-07" db="EMBL/GenBank/DDBJ databases">
        <title>Strategy for survival of the halotoleranting strain Dietzia MX2 from the Yakshinskoe mineral salts deposit.</title>
        <authorList>
            <person name="Kharitonova M.A."/>
            <person name="Kupriyanova-Ashina F.G."/>
            <person name="Shakirov T.R."/>
            <person name="Vafina M.S."/>
            <person name="Ilinskaya O.N."/>
        </authorList>
    </citation>
    <scope>NUCLEOTIDE SEQUENCE [LARGE SCALE GENOMIC DNA]</scope>
    <source>
        <strain evidence="1 4">MX2</strain>
    </source>
</reference>
<dbReference type="Proteomes" id="UP001172702">
    <property type="component" value="Unassembled WGS sequence"/>
</dbReference>
<keyword evidence="4" id="KW-1185">Reference proteome</keyword>
<dbReference type="EMBL" id="JAUHTB010000022">
    <property type="protein sequence ID" value="MDN4507381.1"/>
    <property type="molecule type" value="Genomic_DNA"/>
</dbReference>
<protein>
    <recommendedName>
        <fullName evidence="5">DUF2384 domain-containing protein</fullName>
    </recommendedName>
</protein>
<gene>
    <name evidence="2" type="ORF">DQ226_11075</name>
    <name evidence="1" type="ORF">QYF62_15145</name>
</gene>
<accession>A0A365P960</accession>
<reference evidence="2 3" key="1">
    <citation type="submission" date="2018-06" db="EMBL/GenBank/DDBJ databases">
        <title>Whole genome sequencing of four bacterial strains from South Shetland trench revealing bio-synthetic gene clusters.</title>
        <authorList>
            <person name="Abdel-Mageed W.M."/>
            <person name="Lehri B."/>
            <person name="Jarmusch S.A."/>
            <person name="Miranda K."/>
            <person name="Goodfellow M."/>
            <person name="Jaspars M."/>
            <person name="Karlyshev A.V."/>
        </authorList>
    </citation>
    <scope>NUCLEOTIDE SEQUENCE [LARGE SCALE GENOMIC DNA]</scope>
    <source>
        <strain evidence="2 3">SST1</strain>
    </source>
</reference>
<dbReference type="EMBL" id="QNTT01000028">
    <property type="protein sequence ID" value="RBA33939.1"/>
    <property type="molecule type" value="Genomic_DNA"/>
</dbReference>
<evidence type="ECO:0008006" key="5">
    <source>
        <dbReference type="Google" id="ProtNLM"/>
    </source>
</evidence>
<evidence type="ECO:0000313" key="1">
    <source>
        <dbReference type="EMBL" id="MDN4507381.1"/>
    </source>
</evidence>
<evidence type="ECO:0000313" key="2">
    <source>
        <dbReference type="EMBL" id="RBA33939.1"/>
    </source>
</evidence>
<dbReference type="Proteomes" id="UP000252187">
    <property type="component" value="Unassembled WGS sequence"/>
</dbReference>